<evidence type="ECO:0000313" key="4">
    <source>
        <dbReference type="Proteomes" id="UP000592181"/>
    </source>
</evidence>
<organism evidence="3 4">
    <name type="scientific">Janibacter alkaliphilus</name>
    <dbReference type="NCBI Taxonomy" id="1069963"/>
    <lineage>
        <taxon>Bacteria</taxon>
        <taxon>Bacillati</taxon>
        <taxon>Actinomycetota</taxon>
        <taxon>Actinomycetes</taxon>
        <taxon>Micrococcales</taxon>
        <taxon>Intrasporangiaceae</taxon>
        <taxon>Janibacter</taxon>
    </lineage>
</organism>
<evidence type="ECO:0000256" key="1">
    <source>
        <dbReference type="SAM" id="MobiDB-lite"/>
    </source>
</evidence>
<protein>
    <recommendedName>
        <fullName evidence="5">Thioredoxin domain-containing protein</fullName>
    </recommendedName>
</protein>
<evidence type="ECO:0008006" key="5">
    <source>
        <dbReference type="Google" id="ProtNLM"/>
    </source>
</evidence>
<dbReference type="EMBL" id="JACBZX010000001">
    <property type="protein sequence ID" value="NYG36131.1"/>
    <property type="molecule type" value="Genomic_DNA"/>
</dbReference>
<evidence type="ECO:0000313" key="3">
    <source>
        <dbReference type="EMBL" id="NYG36131.1"/>
    </source>
</evidence>
<proteinExistence type="predicted"/>
<feature type="region of interest" description="Disordered" evidence="1">
    <location>
        <begin position="235"/>
        <end position="282"/>
    </location>
</feature>
<reference evidence="3 4" key="1">
    <citation type="submission" date="2020-07" db="EMBL/GenBank/DDBJ databases">
        <title>Sequencing the genomes of 1000 actinobacteria strains.</title>
        <authorList>
            <person name="Klenk H.-P."/>
        </authorList>
    </citation>
    <scope>NUCLEOTIDE SEQUENCE [LARGE SCALE GENOMIC DNA]</scope>
    <source>
        <strain evidence="3 4">DSM 24723</strain>
    </source>
</reference>
<sequence length="282" mass="29445">MSTAVLTTLVIVLLLAVALLSVLVLGLLRSHALILRSLHDLGAGLDLEETAGTTSSGGGPGPVPVELEQGVIAPQRPDDARVETVRGLSMQGEQQSVDLTDGRHLLAFLTTGCHVCATFWEELRGPVEVPGGARMLVVAKGDDEESPSQLAKVAAGGPPLLRSTEAWDAQDIPGSPYFVYVDRGEIVGEGSATSWAQVSDLMGQAVADHEHRVAQGDVEGRGDRDDPVSVDAELLAAGIGPDHESLYPEPVDQAPEPGRPGSDGAPDGTRTDASRARGDHPR</sequence>
<feature type="transmembrane region" description="Helical" evidence="2">
    <location>
        <begin position="6"/>
        <end position="28"/>
    </location>
</feature>
<keyword evidence="2" id="KW-1133">Transmembrane helix</keyword>
<name>A0A852XCB6_9MICO</name>
<dbReference type="AlphaFoldDB" id="A0A852XCB6"/>
<gene>
    <name evidence="3" type="ORF">BJY28_000600</name>
</gene>
<dbReference type="Proteomes" id="UP000592181">
    <property type="component" value="Unassembled WGS sequence"/>
</dbReference>
<keyword evidence="2" id="KW-0472">Membrane</keyword>
<comment type="caution">
    <text evidence="3">The sequence shown here is derived from an EMBL/GenBank/DDBJ whole genome shotgun (WGS) entry which is preliminary data.</text>
</comment>
<feature type="compositionally biased region" description="Basic and acidic residues" evidence="1">
    <location>
        <begin position="269"/>
        <end position="282"/>
    </location>
</feature>
<evidence type="ECO:0000256" key="2">
    <source>
        <dbReference type="SAM" id="Phobius"/>
    </source>
</evidence>
<accession>A0A852XCB6</accession>
<dbReference type="RefSeq" id="WP_179461690.1">
    <property type="nucleotide sequence ID" value="NZ_JACBZX010000001.1"/>
</dbReference>
<keyword evidence="4" id="KW-1185">Reference proteome</keyword>
<keyword evidence="2" id="KW-0812">Transmembrane</keyword>